<dbReference type="Gene3D" id="3.80.10.10">
    <property type="entry name" value="Ribonuclease Inhibitor"/>
    <property type="match status" value="5"/>
</dbReference>
<dbReference type="FunCoup" id="A0A6L2Q7U8">
    <property type="interactions" value="2"/>
</dbReference>
<feature type="region of interest" description="Disordered" evidence="5">
    <location>
        <begin position="1304"/>
        <end position="1328"/>
    </location>
</feature>
<comment type="caution">
    <text evidence="8">The sequence shown here is derived from an EMBL/GenBank/DDBJ whole genome shotgun (WGS) entry which is preliminary data.</text>
</comment>
<evidence type="ECO:0000256" key="3">
    <source>
        <dbReference type="ARBA" id="ARBA00022737"/>
    </source>
</evidence>
<evidence type="ECO:0000256" key="2">
    <source>
        <dbReference type="ARBA" id="ARBA00022729"/>
    </source>
</evidence>
<feature type="compositionally biased region" description="Polar residues" evidence="5">
    <location>
        <begin position="1039"/>
        <end position="1055"/>
    </location>
</feature>
<dbReference type="PROSITE" id="PS51450">
    <property type="entry name" value="LRR"/>
    <property type="match status" value="6"/>
</dbReference>
<feature type="compositionally biased region" description="Polar residues" evidence="5">
    <location>
        <begin position="1190"/>
        <end position="1202"/>
    </location>
</feature>
<evidence type="ECO:0000256" key="6">
    <source>
        <dbReference type="SAM" id="SignalP"/>
    </source>
</evidence>
<dbReference type="EMBL" id="BLKM01002848">
    <property type="protein sequence ID" value="GFG40949.1"/>
    <property type="molecule type" value="Genomic_DNA"/>
</dbReference>
<keyword evidence="9" id="KW-1185">Reference proteome</keyword>
<evidence type="ECO:0000313" key="8">
    <source>
        <dbReference type="EMBL" id="GFG40949.1"/>
    </source>
</evidence>
<dbReference type="InterPro" id="IPR050328">
    <property type="entry name" value="Dev_Immune_Receptor"/>
</dbReference>
<evidence type="ECO:0000256" key="1">
    <source>
        <dbReference type="ARBA" id="ARBA00022614"/>
    </source>
</evidence>
<dbReference type="InterPro" id="IPR003591">
    <property type="entry name" value="Leu-rich_rpt_typical-subtyp"/>
</dbReference>
<feature type="region of interest" description="Disordered" evidence="5">
    <location>
        <begin position="1190"/>
        <end position="1224"/>
    </location>
</feature>
<feature type="domain" description="LRRCT" evidence="7">
    <location>
        <begin position="919"/>
        <end position="962"/>
    </location>
</feature>
<reference evidence="9" key="1">
    <citation type="submission" date="2020-01" db="EMBL/GenBank/DDBJ databases">
        <title>Draft genome sequence of the Termite Coptotermes fromosanus.</title>
        <authorList>
            <person name="Itakura S."/>
            <person name="Yosikawa Y."/>
            <person name="Umezawa K."/>
        </authorList>
    </citation>
    <scope>NUCLEOTIDE SEQUENCE [LARGE SCALE GENOMIC DNA]</scope>
</reference>
<sequence>MWRPWYLLLTAVALPVISTDELHACPAEADILPCRCNMRADQLQIWCSHSDLTRVLVGLQAVGNHVTRPVDELILENNHLPSLPGNTFSALRVVRLMLRDNGLERVAASWLAGLEDTLLEVYVVEPRLRSLPADSLEQLRGLEAVTLQGGAIKRLPRFSGLPRLRYVHIQSPALVELSPLGFKALGDLEQLHVAFSPYLTRLEGGFLQDLPRLRMLNVTHCGLAWVHPRALATLPALKELSLVGNRLTDAGMVGRAARELPALAILKLDGNHFDRLGEASFVDMPSLREITLAGNRIAELQHGAFDRLPHLRKLDLSRNRVRRIHLEAFLQQASTLEELWLTANSIDHVAEIRAVLDALPRLRYLDLSYNYIEEVPFGAFRGHPTLERLHLDHNRIQHIQRDAFTAMPALRELRLRNNSLSSFADGPFWNLPALKGLDLAYNYFRRLDPRLLANLPSLRRLDLNGNALEVVAPDAFQNTHALEHINLSRNALTNLHPATFRNLLGLFELDLGWNRLRELVPTLPPGLEYLYASRNQITALPLTPRLALPALRLLDLTGNGIQHIVPGSMSALVQLRWLHLGENALQTLEEGSLSGLARLEMLDLHNNRLLTLDDRCLRDVPQLKQLNLHGNRLEQLGAQHLKDNVHLTHLDLSHNQLNNIEQNALASNRELQELDASHNALTELPDALQGLSTLQLLDLANNRLKTLNPSALGSMKSLSELRLARNRLQQLQQDAFHGLPQLELLDLDSNELASMETNAVRSLPELRAVRLGRNKLVTVPSAAFTDLPQLQSAELQENQLTNVASNAFNNVPQLLLLNISHNQLTALNHAGLKSLKSLEVLDVSHNQVARLGSGSLEGMEWLVELKMDNNHICGIHGSPFNGMPRLRVLSLKNNRMTSLAESAFQRLRTNIAVLDIDGNPLSCSCSMMWLQTWLREVSSEEGPRCADGSLLKEARLSRQDCRSTDTPVAGCEASSSGTSQMLSAWMEVKNSTVAPSPEESEYFYDEYVEYQYEDGNSTASKNHSTVVLTTDIPLIVEPSSSDAVTTPNTGVSSHHISGDTPTLYAGSRYEKNKTTGTNNIVKQQATAPPQPSSGFTFFGIPLPSLSLGTLWGSGRNADAKSDSGGVRFIGGRGKVQMLPPPAVQSGGFVPMLPGSGGFVPIAGPHIRQDSINQSHNAHLDTDHQVHVNYTTSSRPNDTNHSSHGWKIRTDSSHTHPSNVPLPTTKLQVTPTVDEVNEIEFTNTSSVNVSHIQINQIWQGKQIPILQNNSYSKDIEENTVDHSLALSTPFPLITNELNVEAATKPAEKNTDSLSHFQQRKSERNTSVETTRGGGWEFINWFETPSAVNESSSIEETQQSTETSSPTLLGNLWGMISGQRNQDSPSSLSALLVPGGQQPQFRLPGGRPTITKISSTSVPASSPVPTEYLRRTEPSTSKTHSLLSPGATKNSSTDWYFQNYNKTNLEPYVGPGKPMLNGKQSQAQMSIFPLLMTVTLRSLF</sequence>
<protein>
    <recommendedName>
        <fullName evidence="7">LRRCT domain-containing protein</fullName>
    </recommendedName>
</protein>
<dbReference type="InterPro" id="IPR032675">
    <property type="entry name" value="LRR_dom_sf"/>
</dbReference>
<feature type="signal peptide" evidence="6">
    <location>
        <begin position="1"/>
        <end position="19"/>
    </location>
</feature>
<dbReference type="PANTHER" id="PTHR24373">
    <property type="entry name" value="SLIT RELATED LEUCINE-RICH REPEAT NEURONAL PROTEIN"/>
    <property type="match status" value="1"/>
</dbReference>
<keyword evidence="1" id="KW-0433">Leucine-rich repeat</keyword>
<feature type="compositionally biased region" description="Polar residues" evidence="5">
    <location>
        <begin position="1214"/>
        <end position="1224"/>
    </location>
</feature>
<organism evidence="8 9">
    <name type="scientific">Coptotermes formosanus</name>
    <name type="common">Formosan subterranean termite</name>
    <dbReference type="NCBI Taxonomy" id="36987"/>
    <lineage>
        <taxon>Eukaryota</taxon>
        <taxon>Metazoa</taxon>
        <taxon>Ecdysozoa</taxon>
        <taxon>Arthropoda</taxon>
        <taxon>Hexapoda</taxon>
        <taxon>Insecta</taxon>
        <taxon>Pterygota</taxon>
        <taxon>Neoptera</taxon>
        <taxon>Polyneoptera</taxon>
        <taxon>Dictyoptera</taxon>
        <taxon>Blattodea</taxon>
        <taxon>Blattoidea</taxon>
        <taxon>Termitoidae</taxon>
        <taxon>Rhinotermitidae</taxon>
        <taxon>Coptotermes</taxon>
    </lineage>
</organism>
<dbReference type="SMART" id="SM00365">
    <property type="entry name" value="LRR_SD22"/>
    <property type="match status" value="6"/>
</dbReference>
<dbReference type="OrthoDB" id="8195690at2759"/>
<keyword evidence="2 6" id="KW-0732">Signal</keyword>
<keyword evidence="3" id="KW-0677">Repeat</keyword>
<evidence type="ECO:0000313" key="9">
    <source>
        <dbReference type="Proteomes" id="UP000502823"/>
    </source>
</evidence>
<dbReference type="PRINTS" id="PR00019">
    <property type="entry name" value="LEURICHRPT"/>
</dbReference>
<feature type="region of interest" description="Disordered" evidence="5">
    <location>
        <begin position="1039"/>
        <end position="1060"/>
    </location>
</feature>
<keyword evidence="4" id="KW-0325">Glycoprotein</keyword>
<evidence type="ECO:0000256" key="4">
    <source>
        <dbReference type="ARBA" id="ARBA00023180"/>
    </source>
</evidence>
<feature type="compositionally biased region" description="Polar residues" evidence="5">
    <location>
        <begin position="1376"/>
        <end position="1387"/>
    </location>
</feature>
<dbReference type="InParanoid" id="A0A6L2Q7U8"/>
<feature type="compositionally biased region" description="Low complexity" evidence="5">
    <location>
        <begin position="1412"/>
        <end position="1424"/>
    </location>
</feature>
<dbReference type="InterPro" id="IPR000483">
    <property type="entry name" value="Cys-rich_flank_reg_C"/>
</dbReference>
<gene>
    <name evidence="8" type="ORF">Cfor_04694</name>
</gene>
<feature type="compositionally biased region" description="Polar residues" evidence="5">
    <location>
        <begin position="1432"/>
        <end position="1447"/>
    </location>
</feature>
<dbReference type="InterPro" id="IPR001611">
    <property type="entry name" value="Leu-rich_rpt"/>
</dbReference>
<dbReference type="Proteomes" id="UP000502823">
    <property type="component" value="Unassembled WGS sequence"/>
</dbReference>
<dbReference type="Pfam" id="PF00560">
    <property type="entry name" value="LRR_1"/>
    <property type="match status" value="2"/>
</dbReference>
<proteinExistence type="predicted"/>
<dbReference type="GO" id="GO:0071944">
    <property type="term" value="C:cell periphery"/>
    <property type="evidence" value="ECO:0007669"/>
    <property type="project" value="UniProtKB-ARBA"/>
</dbReference>
<dbReference type="SMART" id="SM00082">
    <property type="entry name" value="LRRCT"/>
    <property type="match status" value="1"/>
</dbReference>
<evidence type="ECO:0000256" key="5">
    <source>
        <dbReference type="SAM" id="MobiDB-lite"/>
    </source>
</evidence>
<dbReference type="FunFam" id="3.80.10.10:FF:000770">
    <property type="entry name" value="Uncharacterized protein"/>
    <property type="match status" value="1"/>
</dbReference>
<name>A0A6L2Q7U8_COPFO</name>
<dbReference type="SMART" id="SM00364">
    <property type="entry name" value="LRR_BAC"/>
    <property type="match status" value="8"/>
</dbReference>
<feature type="chain" id="PRO_5027025855" description="LRRCT domain-containing protein" evidence="6">
    <location>
        <begin position="20"/>
        <end position="1498"/>
    </location>
</feature>
<dbReference type="SUPFAM" id="SSF52058">
    <property type="entry name" value="L domain-like"/>
    <property type="match status" value="3"/>
</dbReference>
<accession>A0A6L2Q7U8</accession>
<feature type="compositionally biased region" description="Low complexity" evidence="5">
    <location>
        <begin position="1348"/>
        <end position="1365"/>
    </location>
</feature>
<dbReference type="PANTHER" id="PTHR24373:SF370">
    <property type="entry name" value="FISH-LIPS, ISOFORM E"/>
    <property type="match status" value="1"/>
</dbReference>
<feature type="region of interest" description="Disordered" evidence="5">
    <location>
        <begin position="1345"/>
        <end position="1447"/>
    </location>
</feature>
<evidence type="ECO:0000259" key="7">
    <source>
        <dbReference type="SMART" id="SM00082"/>
    </source>
</evidence>
<dbReference type="SMART" id="SM00369">
    <property type="entry name" value="LRR_TYP"/>
    <property type="match status" value="28"/>
</dbReference>
<dbReference type="Pfam" id="PF13855">
    <property type="entry name" value="LRR_8"/>
    <property type="match status" value="8"/>
</dbReference>